<protein>
    <submittedName>
        <fullName evidence="3">TIR domain-containing protein</fullName>
    </submittedName>
</protein>
<name>A0A183BNR4_GLOPA</name>
<keyword evidence="2" id="KW-1185">Reference proteome</keyword>
<evidence type="ECO:0000313" key="2">
    <source>
        <dbReference type="Proteomes" id="UP000050741"/>
    </source>
</evidence>
<dbReference type="WBParaSite" id="GPLIN_000225000">
    <property type="protein sequence ID" value="GPLIN_000225000"/>
    <property type="gene ID" value="GPLIN_000225000"/>
</dbReference>
<reference evidence="3" key="2">
    <citation type="submission" date="2016-06" db="UniProtKB">
        <authorList>
            <consortium name="WormBaseParasite"/>
        </authorList>
    </citation>
    <scope>IDENTIFICATION</scope>
</reference>
<keyword evidence="1" id="KW-1133">Transmembrane helix</keyword>
<keyword evidence="1" id="KW-0812">Transmembrane</keyword>
<evidence type="ECO:0000256" key="1">
    <source>
        <dbReference type="SAM" id="Phobius"/>
    </source>
</evidence>
<accession>A0A183BNR4</accession>
<keyword evidence="1" id="KW-0472">Membrane</keyword>
<proteinExistence type="predicted"/>
<evidence type="ECO:0000313" key="3">
    <source>
        <dbReference type="WBParaSite" id="GPLIN_000225000"/>
    </source>
</evidence>
<feature type="transmembrane region" description="Helical" evidence="1">
    <location>
        <begin position="20"/>
        <end position="40"/>
    </location>
</feature>
<reference evidence="2" key="1">
    <citation type="submission" date="2014-05" db="EMBL/GenBank/DDBJ databases">
        <title>The genome and life-stage specific transcriptomes of Globodera pallida elucidate key aspects of plant parasitism by a cyst nematode.</title>
        <authorList>
            <person name="Cotton J.A."/>
            <person name="Lilley C.J."/>
            <person name="Jones L.M."/>
            <person name="Kikuchi T."/>
            <person name="Reid A.J."/>
            <person name="Thorpe P."/>
            <person name="Tsai I.J."/>
            <person name="Beasley H."/>
            <person name="Blok V."/>
            <person name="Cock P.J.A."/>
            <person name="Van den Akker S.E."/>
            <person name="Holroyd N."/>
            <person name="Hunt M."/>
            <person name="Mantelin S."/>
            <person name="Naghra H."/>
            <person name="Pain A."/>
            <person name="Palomares-Rius J.E."/>
            <person name="Zarowiecki M."/>
            <person name="Berriman M."/>
            <person name="Jones J.T."/>
            <person name="Urwin P.E."/>
        </authorList>
    </citation>
    <scope>NUCLEOTIDE SEQUENCE [LARGE SCALE GENOMIC DNA]</scope>
    <source>
        <strain evidence="2">Lindley</strain>
    </source>
</reference>
<sequence>MSDNPKEAKKRLKEMNNLDVLFEVFSFCGPFVLGLKVAFISDRFDFLVEAHFKSKEWSLGHLEIRRATDGNGAEIVKRFGNGAERRLSIPQKALPDKVIGFERITISFIDQSVIKFLQHIRRLFDSYKTNVRFGIYDNRSRSREIFWHRIWQLINAGICGIFLYPSELDRLRQFSPTILRDFAKLRMIKALRLFPKFPADDSANASSEQALAKWLHIPRGDGLPKAFVNSTDPVNFIIVFYERFGVVPFELKNNLMEEKLVLRRFDGSNWLLVRCPIERDEVKWAEWEKEAVKWDWRRQWNCVHINFKDSDIDDG</sequence>
<organism evidence="2 3">
    <name type="scientific">Globodera pallida</name>
    <name type="common">Potato cyst nematode worm</name>
    <name type="synonym">Heterodera pallida</name>
    <dbReference type="NCBI Taxonomy" id="36090"/>
    <lineage>
        <taxon>Eukaryota</taxon>
        <taxon>Metazoa</taxon>
        <taxon>Ecdysozoa</taxon>
        <taxon>Nematoda</taxon>
        <taxon>Chromadorea</taxon>
        <taxon>Rhabditida</taxon>
        <taxon>Tylenchina</taxon>
        <taxon>Tylenchomorpha</taxon>
        <taxon>Tylenchoidea</taxon>
        <taxon>Heteroderidae</taxon>
        <taxon>Heteroderinae</taxon>
        <taxon>Globodera</taxon>
    </lineage>
</organism>
<dbReference type="AlphaFoldDB" id="A0A183BNR4"/>
<dbReference type="Proteomes" id="UP000050741">
    <property type="component" value="Unassembled WGS sequence"/>
</dbReference>